<comment type="caution">
    <text evidence="1">The sequence shown here is derived from an EMBL/GenBank/DDBJ whole genome shotgun (WGS) entry which is preliminary data.</text>
</comment>
<sequence>MPLLAMPGAGCWRSERRKRTGVEPARDRWRPHLILKTSRPTGDESLPACERTVGPLASSRRQWALYRGIAISQFYAL</sequence>
<reference evidence="1 2" key="1">
    <citation type="submission" date="2017-02" db="EMBL/GenBank/DDBJ databases">
        <title>Chromobacterium haemolyticum H5244.</title>
        <authorList>
            <person name="Gulvik C.A."/>
        </authorList>
    </citation>
    <scope>NUCLEOTIDE SEQUENCE [LARGE SCALE GENOMIC DNA]</scope>
    <source>
        <strain evidence="1 2">H5244</strain>
    </source>
</reference>
<gene>
    <name evidence="1" type="ORF">B0T45_22985</name>
</gene>
<accession>A0A1W0C9I3</accession>
<dbReference type="AlphaFoldDB" id="A0A1W0C9I3"/>
<evidence type="ECO:0000313" key="1">
    <source>
        <dbReference type="EMBL" id="OQS31382.1"/>
    </source>
</evidence>
<organism evidence="1 2">
    <name type="scientific">Chromobacterium haemolyticum</name>
    <dbReference type="NCBI Taxonomy" id="394935"/>
    <lineage>
        <taxon>Bacteria</taxon>
        <taxon>Pseudomonadati</taxon>
        <taxon>Pseudomonadota</taxon>
        <taxon>Betaproteobacteria</taxon>
        <taxon>Neisseriales</taxon>
        <taxon>Chromobacteriaceae</taxon>
        <taxon>Chromobacterium</taxon>
    </lineage>
</organism>
<dbReference type="Proteomes" id="UP000192721">
    <property type="component" value="Unassembled WGS sequence"/>
</dbReference>
<dbReference type="EMBL" id="MUKV01000064">
    <property type="protein sequence ID" value="OQS31382.1"/>
    <property type="molecule type" value="Genomic_DNA"/>
</dbReference>
<evidence type="ECO:0000313" key="2">
    <source>
        <dbReference type="Proteomes" id="UP000192721"/>
    </source>
</evidence>
<protein>
    <submittedName>
        <fullName evidence="1">Uncharacterized protein</fullName>
    </submittedName>
</protein>
<proteinExistence type="predicted"/>
<name>A0A1W0C9I3_9NEIS</name>